<name>A0A6G9YJM4_9NOCA</name>
<organism evidence="3 4">
    <name type="scientific">Nocardia arthritidis</name>
    <dbReference type="NCBI Taxonomy" id="228602"/>
    <lineage>
        <taxon>Bacteria</taxon>
        <taxon>Bacillati</taxon>
        <taxon>Actinomycetota</taxon>
        <taxon>Actinomycetes</taxon>
        <taxon>Mycobacteriales</taxon>
        <taxon>Nocardiaceae</taxon>
        <taxon>Nocardia</taxon>
    </lineage>
</organism>
<accession>A0A6G9YJM4</accession>
<dbReference type="InterPro" id="IPR005152">
    <property type="entry name" value="Lipase_secreted"/>
</dbReference>
<dbReference type="InterPro" id="IPR029058">
    <property type="entry name" value="AB_hydrolase_fold"/>
</dbReference>
<dbReference type="Pfam" id="PF03583">
    <property type="entry name" value="LIP"/>
    <property type="match status" value="1"/>
</dbReference>
<dbReference type="SUPFAM" id="SSF53474">
    <property type="entry name" value="alpha/beta-Hydrolases"/>
    <property type="match status" value="1"/>
</dbReference>
<keyword evidence="1" id="KW-0378">Hydrolase</keyword>
<reference evidence="3 4" key="1">
    <citation type="journal article" date="2019" name="ACS Chem. Biol.">
        <title>Identification and Mobilization of a Cryptic Antibiotic Biosynthesis Gene Locus from a Human-Pathogenic Nocardia Isolate.</title>
        <authorList>
            <person name="Herisse M."/>
            <person name="Ishida K."/>
            <person name="Porter J.L."/>
            <person name="Howden B."/>
            <person name="Hertweck C."/>
            <person name="Stinear T.P."/>
            <person name="Pidot S.J."/>
        </authorList>
    </citation>
    <scope>NUCLEOTIDE SEQUENCE [LARGE SCALE GENOMIC DNA]</scope>
    <source>
        <strain evidence="3 4">AUSMDU00012717</strain>
    </source>
</reference>
<dbReference type="Gene3D" id="3.40.50.1820">
    <property type="entry name" value="alpha/beta hydrolase"/>
    <property type="match status" value="1"/>
</dbReference>
<dbReference type="PANTHER" id="PTHR34853">
    <property type="match status" value="1"/>
</dbReference>
<dbReference type="EMBL" id="CP046172">
    <property type="protein sequence ID" value="QIS13391.1"/>
    <property type="molecule type" value="Genomic_DNA"/>
</dbReference>
<proteinExistence type="predicted"/>
<gene>
    <name evidence="3" type="ORF">F5544_27690</name>
</gene>
<feature type="signal peptide" evidence="2">
    <location>
        <begin position="1"/>
        <end position="41"/>
    </location>
</feature>
<evidence type="ECO:0000313" key="3">
    <source>
        <dbReference type="EMBL" id="QIS13391.1"/>
    </source>
</evidence>
<dbReference type="AlphaFoldDB" id="A0A6G9YJM4"/>
<dbReference type="PANTHER" id="PTHR34853:SF5">
    <property type="entry name" value="LIP-DOMAIN-CONTAINING PROTEIN-RELATED"/>
    <property type="match status" value="1"/>
</dbReference>
<sequence length="476" mass="50465">MRSSTMTVPRRRKRTGIGYTCLAVTAGLTVAVAPAIGTVAAADPVPVQPPLPFPQPPAPPYLDPAFYQPDPARVAAAQPGEILAARQVNLANLWLIPLNVRAWQLSYRSTNTRGEAIPAVATLIVPYRPAPTDQRALVSFQMAEDSLSQNCAPSYTLQMGSLPNPLNPVMEAEFVEVQAMLQLGHAVVIPDHQGPNAAYAVGPLGGRITLDGIRAAENFEPAGLSGPATRAAMWGYSGGAIPTAHAAELQPEYAPELNLVGSATGGLLADIRTAIDYNNGTSTFGGAVLGGLFGVAREYPQVDQFIQRYMNPLGKAVRVVHEGQCVALQFAGFPFVNIKGLFDYPGDPMQAPEMQPVLDELTLGNRGTPTAPLYIYEAPLDEVMPINAVDKTYDIYCKDPDARVFYTRDLLSEHGSAAFTGTASAAIWLNDRLNGVPAPAGCHNRDVPTELLDPGALAAFANTIGQTLASAFGLPV</sequence>
<evidence type="ECO:0000313" key="4">
    <source>
        <dbReference type="Proteomes" id="UP000503540"/>
    </source>
</evidence>
<keyword evidence="2" id="KW-0732">Signal</keyword>
<feature type="chain" id="PRO_5038363645" evidence="2">
    <location>
        <begin position="42"/>
        <end position="476"/>
    </location>
</feature>
<evidence type="ECO:0000256" key="1">
    <source>
        <dbReference type="ARBA" id="ARBA00022801"/>
    </source>
</evidence>
<dbReference type="PIRSF" id="PIRSF029171">
    <property type="entry name" value="Esterase_LipA"/>
    <property type="match status" value="1"/>
</dbReference>
<dbReference type="GO" id="GO:0004806">
    <property type="term" value="F:triacylglycerol lipase activity"/>
    <property type="evidence" value="ECO:0007669"/>
    <property type="project" value="InterPro"/>
</dbReference>
<evidence type="ECO:0000256" key="2">
    <source>
        <dbReference type="SAM" id="SignalP"/>
    </source>
</evidence>
<dbReference type="GO" id="GO:0016042">
    <property type="term" value="P:lipid catabolic process"/>
    <property type="evidence" value="ECO:0007669"/>
    <property type="project" value="InterPro"/>
</dbReference>
<protein>
    <submittedName>
        <fullName evidence="3">Lipase</fullName>
    </submittedName>
</protein>
<keyword evidence="4" id="KW-1185">Reference proteome</keyword>
<dbReference type="Proteomes" id="UP000503540">
    <property type="component" value="Chromosome"/>
</dbReference>
<dbReference type="KEGG" id="nah:F5544_27690"/>
<dbReference type="Gene3D" id="1.10.260.130">
    <property type="match status" value="1"/>
</dbReference>